<evidence type="ECO:0000313" key="4">
    <source>
        <dbReference type="Proteomes" id="UP000789359"/>
    </source>
</evidence>
<dbReference type="SUPFAM" id="SSF55073">
    <property type="entry name" value="Nucleotide cyclase"/>
    <property type="match status" value="1"/>
</dbReference>
<dbReference type="SUPFAM" id="SSF141868">
    <property type="entry name" value="EAL domain-like"/>
    <property type="match status" value="1"/>
</dbReference>
<dbReference type="Pfam" id="PF00563">
    <property type="entry name" value="EAL"/>
    <property type="match status" value="1"/>
</dbReference>
<dbReference type="PANTHER" id="PTHR33121">
    <property type="entry name" value="CYCLIC DI-GMP PHOSPHODIESTERASE PDEF"/>
    <property type="match status" value="1"/>
</dbReference>
<dbReference type="Pfam" id="PF00990">
    <property type="entry name" value="GGDEF"/>
    <property type="match status" value="1"/>
</dbReference>
<dbReference type="InterPro" id="IPR050706">
    <property type="entry name" value="Cyclic-di-GMP_PDE-like"/>
</dbReference>
<proteinExistence type="predicted"/>
<dbReference type="InterPro" id="IPR000160">
    <property type="entry name" value="GGDEF_dom"/>
</dbReference>
<name>A0ABN7K8Q3_9BACT</name>
<keyword evidence="1" id="KW-0472">Membrane</keyword>
<dbReference type="PANTHER" id="PTHR33121:SF79">
    <property type="entry name" value="CYCLIC DI-GMP PHOSPHODIESTERASE PDED-RELATED"/>
    <property type="match status" value="1"/>
</dbReference>
<dbReference type="InterPro" id="IPR029787">
    <property type="entry name" value="Nucleotide_cyclase"/>
</dbReference>
<evidence type="ECO:0000313" key="3">
    <source>
        <dbReference type="EMBL" id="CAD7288179.1"/>
    </source>
</evidence>
<dbReference type="EC" id="3.1.4.52" evidence="3"/>
<keyword evidence="1" id="KW-0812">Transmembrane</keyword>
<dbReference type="Gene3D" id="3.30.70.270">
    <property type="match status" value="1"/>
</dbReference>
<dbReference type="Gene3D" id="3.20.20.450">
    <property type="entry name" value="EAL domain"/>
    <property type="match status" value="1"/>
</dbReference>
<keyword evidence="3" id="KW-0378">Hydrolase</keyword>
<feature type="transmembrane region" description="Helical" evidence="1">
    <location>
        <begin position="12"/>
        <end position="32"/>
    </location>
</feature>
<dbReference type="Proteomes" id="UP000789359">
    <property type="component" value="Unassembled WGS sequence"/>
</dbReference>
<gene>
    <name evidence="3" type="primary">pdeB</name>
    <name evidence="3" type="ORF">LMG8286_01176</name>
</gene>
<keyword evidence="1" id="KW-1133">Transmembrane helix</keyword>
<keyword evidence="4" id="KW-1185">Reference proteome</keyword>
<comment type="caution">
    <text evidence="3">The sequence shown here is derived from an EMBL/GenBank/DDBJ whole genome shotgun (WGS) entry which is preliminary data.</text>
</comment>
<dbReference type="InterPro" id="IPR043128">
    <property type="entry name" value="Rev_trsase/Diguanyl_cyclase"/>
</dbReference>
<protein>
    <submittedName>
        <fullName evidence="3">Cyclic di-GMP phosphodiesterase PdeB</fullName>
        <ecNumber evidence="3">3.1.4.52</ecNumber>
    </submittedName>
</protein>
<accession>A0ABN7K8Q3</accession>
<dbReference type="GO" id="GO:0071111">
    <property type="term" value="F:cyclic-guanylate-specific phosphodiesterase activity"/>
    <property type="evidence" value="ECO:0007669"/>
    <property type="project" value="UniProtKB-EC"/>
</dbReference>
<organism evidence="3 4">
    <name type="scientific">Campylobacter suis</name>
    <dbReference type="NCBI Taxonomy" id="2790657"/>
    <lineage>
        <taxon>Bacteria</taxon>
        <taxon>Pseudomonadati</taxon>
        <taxon>Campylobacterota</taxon>
        <taxon>Epsilonproteobacteria</taxon>
        <taxon>Campylobacterales</taxon>
        <taxon>Campylobacteraceae</taxon>
        <taxon>Campylobacter</taxon>
    </lineage>
</organism>
<sequence length="452" mass="52497">MFAINLERTQRFKTALKISFPFAILVLFVGYIFFTNDNIQTHEIFLFILLVVVYIFYTFYLIYQSFKNTILDSTLSFLNRKKTEQIFSELVLKADKNQSLVLLKIKNLSEISDIYGINKGDEILKDSIFKLKDFLKKNSVKSIIGHYNASSFLLYVYAQSSYLTHILTIFSKNMQNENISIDIDFLAINALQNNDLSKSINFLINELKYKNKADKADLLQIEKEVLEAIKEQKFLYKTQKIASLENQDELNLVISTLQTRSLGNIARSKFIEIATQNESEIVLDKNNILNFLSLAQKDRIYIIEVSQNSLKDTTFLNFIKELVLEKKLEAKNIIFDFSRQNSENFGKLSEFLSEYKKLGFRFCLSQFCGTNVCFNALFVLDVEFIAYDISISKTLLDKKVQVCLKNFSQIYREIGIKSIVKFIENTQNFEIVKSLGVNFAQGYFIEKPKDLR</sequence>
<evidence type="ECO:0000256" key="1">
    <source>
        <dbReference type="SAM" id="Phobius"/>
    </source>
</evidence>
<dbReference type="SMART" id="SM00052">
    <property type="entry name" value="EAL"/>
    <property type="match status" value="1"/>
</dbReference>
<dbReference type="InterPro" id="IPR001633">
    <property type="entry name" value="EAL_dom"/>
</dbReference>
<reference evidence="3 4" key="1">
    <citation type="submission" date="2020-11" db="EMBL/GenBank/DDBJ databases">
        <authorList>
            <person name="Peeters C."/>
        </authorList>
    </citation>
    <scope>NUCLEOTIDE SEQUENCE [LARGE SCALE GENOMIC DNA]</scope>
    <source>
        <strain evidence="3 4">LMG 8286</strain>
    </source>
</reference>
<feature type="transmembrane region" description="Helical" evidence="1">
    <location>
        <begin position="44"/>
        <end position="63"/>
    </location>
</feature>
<feature type="domain" description="EAL" evidence="2">
    <location>
        <begin position="218"/>
        <end position="452"/>
    </location>
</feature>
<dbReference type="PROSITE" id="PS50883">
    <property type="entry name" value="EAL"/>
    <property type="match status" value="1"/>
</dbReference>
<dbReference type="EMBL" id="CAJHOE010000002">
    <property type="protein sequence ID" value="CAD7288179.1"/>
    <property type="molecule type" value="Genomic_DNA"/>
</dbReference>
<evidence type="ECO:0000259" key="2">
    <source>
        <dbReference type="PROSITE" id="PS50883"/>
    </source>
</evidence>
<dbReference type="InterPro" id="IPR035919">
    <property type="entry name" value="EAL_sf"/>
</dbReference>
<dbReference type="RefSeq" id="WP_230056932.1">
    <property type="nucleotide sequence ID" value="NZ_CAJHOE010000002.1"/>
</dbReference>